<dbReference type="Pfam" id="PF12796">
    <property type="entry name" value="Ank_2"/>
    <property type="match status" value="1"/>
</dbReference>
<keyword evidence="8" id="KW-0564">Palmitate</keyword>
<evidence type="ECO:0000256" key="1">
    <source>
        <dbReference type="ARBA" id="ARBA00004141"/>
    </source>
</evidence>
<dbReference type="EC" id="2.3.1.225" evidence="12"/>
<name>A0A1X2G5S7_9FUNG</name>
<gene>
    <name evidence="14" type="ORF">DM01DRAFT_1339797</name>
</gene>
<reference evidence="14 15" key="1">
    <citation type="submission" date="2016-07" db="EMBL/GenBank/DDBJ databases">
        <title>Pervasive Adenine N6-methylation of Active Genes in Fungi.</title>
        <authorList>
            <consortium name="DOE Joint Genome Institute"/>
            <person name="Mondo S.J."/>
            <person name="Dannebaum R.O."/>
            <person name="Kuo R.C."/>
            <person name="Labutti K."/>
            <person name="Haridas S."/>
            <person name="Kuo A."/>
            <person name="Salamov A."/>
            <person name="Ahrendt S.R."/>
            <person name="Lipzen A."/>
            <person name="Sullivan W."/>
            <person name="Andreopoulos W.B."/>
            <person name="Clum A."/>
            <person name="Lindquist E."/>
            <person name="Daum C."/>
            <person name="Ramamoorthy G.K."/>
            <person name="Gryganskyi A."/>
            <person name="Culley D."/>
            <person name="Magnuson J.K."/>
            <person name="James T.Y."/>
            <person name="O'Malley M.A."/>
            <person name="Stajich J.E."/>
            <person name="Spatafora J.W."/>
            <person name="Visel A."/>
            <person name="Grigoriev I.V."/>
        </authorList>
    </citation>
    <scope>NUCLEOTIDE SEQUENCE [LARGE SCALE GENOMIC DNA]</scope>
    <source>
        <strain evidence="14 15">NRRL 3301</strain>
    </source>
</reference>
<dbReference type="InterPro" id="IPR002110">
    <property type="entry name" value="Ankyrin_rpt"/>
</dbReference>
<keyword evidence="5 12" id="KW-1133">Transmembrane helix</keyword>
<feature type="transmembrane region" description="Helical" evidence="12">
    <location>
        <begin position="360"/>
        <end position="379"/>
    </location>
</feature>
<feature type="repeat" description="ANK" evidence="11">
    <location>
        <begin position="136"/>
        <end position="168"/>
    </location>
</feature>
<dbReference type="SUPFAM" id="SSF48403">
    <property type="entry name" value="Ankyrin repeat"/>
    <property type="match status" value="1"/>
</dbReference>
<keyword evidence="12" id="KW-0808">Transferase</keyword>
<comment type="domain">
    <text evidence="12">The DHHC domain is required for palmitoyltransferase activity.</text>
</comment>
<feature type="domain" description="Palmitoyltransferase DHHC" evidence="13">
    <location>
        <begin position="412"/>
        <end position="550"/>
    </location>
</feature>
<feature type="repeat" description="ANK" evidence="11">
    <location>
        <begin position="204"/>
        <end position="236"/>
    </location>
</feature>
<evidence type="ECO:0000256" key="6">
    <source>
        <dbReference type="ARBA" id="ARBA00023043"/>
    </source>
</evidence>
<evidence type="ECO:0000256" key="2">
    <source>
        <dbReference type="ARBA" id="ARBA00010104"/>
    </source>
</evidence>
<dbReference type="PANTHER" id="PTHR24161">
    <property type="entry name" value="ANK_REP_REGION DOMAIN-CONTAINING PROTEIN-RELATED"/>
    <property type="match status" value="1"/>
</dbReference>
<dbReference type="InterPro" id="IPR036770">
    <property type="entry name" value="Ankyrin_rpt-contain_sf"/>
</dbReference>
<dbReference type="PROSITE" id="PS50297">
    <property type="entry name" value="ANK_REP_REGION"/>
    <property type="match status" value="4"/>
</dbReference>
<dbReference type="OrthoDB" id="6781668at2759"/>
<dbReference type="Pfam" id="PF00023">
    <property type="entry name" value="Ank"/>
    <property type="match status" value="1"/>
</dbReference>
<evidence type="ECO:0000256" key="3">
    <source>
        <dbReference type="ARBA" id="ARBA00022692"/>
    </source>
</evidence>
<sequence length="640" mass="72355">MPMDEEVTQPLLLDEMDDTRSMSSSLEPIGKPKNEPGISLFEAAHQGSFVLLQDILDGQKAFVHDTDASGVTALHYAALGNHAACVKYLIDRGATVDFVGGQVAATALHWATRSGCLDATHWLIKEGADPLLTDENGYNALHLAVHSGNALLVMYLLMCDSKVDVDARDREQHTALMWAAYNGNDVCVDMLLKHGADIHAIDAARLTSLHWAVAKGNVGCMRLLLERGARVDYVDEHGRTVLDLVDDMKMKKKWRQAIHQAQTSIHPAEQKRRNMLILLLPFVCLPFILATFNRYSWFASLVLVPLEAVVMHLIVVYVLLPAPVPEELTRSPYFSGIFQASAYWVLLNWLWTVAKGTSHLLSWNALFVLTFVVSMMFFYKALLANPGFIISDSTLDEQQAVMLDLVTDGKLDQRHFCITCMIRKPLRSKHCKRCQRCVAKFDHHCPWIFNCVGLENHRHFILFLLHLVICILTYDYLCYQYLTVNATPTEDLGPEDPCKLGATLCSYFAYDSFTFSLAIWAALQLIWVSLLLVVQLYQIMVAVTTNENVNARRYEYLQTRIPRKPISMARQGWTDAGQQEDDKDDSLCLRGKIRSNRFDQGCWNNCATFWSPASTLYYSLYDLPNGRITYTSMTMVEDSV</sequence>
<comment type="subcellular location">
    <subcellularLocation>
        <location evidence="1">Membrane</location>
        <topology evidence="1">Multi-pass membrane protein</topology>
    </subcellularLocation>
</comment>
<dbReference type="InterPro" id="IPR001594">
    <property type="entry name" value="Palmitoyltrfase_DHHC"/>
</dbReference>
<protein>
    <recommendedName>
        <fullName evidence="12">Palmitoyltransferase</fullName>
        <ecNumber evidence="12">2.3.1.225</ecNumber>
    </recommendedName>
</protein>
<keyword evidence="4" id="KW-0677">Repeat</keyword>
<dbReference type="PROSITE" id="PS50088">
    <property type="entry name" value="ANK_REPEAT"/>
    <property type="match status" value="5"/>
</dbReference>
<dbReference type="STRING" id="101127.A0A1X2G5S7"/>
<evidence type="ECO:0000313" key="14">
    <source>
        <dbReference type="EMBL" id="ORX45842.1"/>
    </source>
</evidence>
<evidence type="ECO:0000256" key="11">
    <source>
        <dbReference type="PROSITE-ProRule" id="PRU00023"/>
    </source>
</evidence>
<evidence type="ECO:0000256" key="9">
    <source>
        <dbReference type="ARBA" id="ARBA00023288"/>
    </source>
</evidence>
<dbReference type="Proteomes" id="UP000242146">
    <property type="component" value="Unassembled WGS sequence"/>
</dbReference>
<dbReference type="Pfam" id="PF13637">
    <property type="entry name" value="Ank_4"/>
    <property type="match status" value="1"/>
</dbReference>
<keyword evidence="9" id="KW-0449">Lipoprotein</keyword>
<dbReference type="AlphaFoldDB" id="A0A1X2G5S7"/>
<feature type="repeat" description="ANK" evidence="11">
    <location>
        <begin position="171"/>
        <end position="203"/>
    </location>
</feature>
<feature type="transmembrane region" description="Helical" evidence="12">
    <location>
        <begin position="517"/>
        <end position="543"/>
    </location>
</feature>
<keyword evidence="12" id="KW-0012">Acyltransferase</keyword>
<feature type="repeat" description="ANK" evidence="11">
    <location>
        <begin position="103"/>
        <end position="135"/>
    </location>
</feature>
<keyword evidence="3 12" id="KW-0812">Transmembrane</keyword>
<dbReference type="PRINTS" id="PR01415">
    <property type="entry name" value="ANKYRIN"/>
</dbReference>
<evidence type="ECO:0000256" key="4">
    <source>
        <dbReference type="ARBA" id="ARBA00022737"/>
    </source>
</evidence>
<dbReference type="Pfam" id="PF01529">
    <property type="entry name" value="DHHC"/>
    <property type="match status" value="1"/>
</dbReference>
<dbReference type="GO" id="GO:0019706">
    <property type="term" value="F:protein-cysteine S-palmitoyltransferase activity"/>
    <property type="evidence" value="ECO:0007669"/>
    <property type="project" value="UniProtKB-EC"/>
</dbReference>
<proteinExistence type="inferred from homology"/>
<dbReference type="Gene3D" id="1.25.40.20">
    <property type="entry name" value="Ankyrin repeat-containing domain"/>
    <property type="match status" value="2"/>
</dbReference>
<evidence type="ECO:0000313" key="15">
    <source>
        <dbReference type="Proteomes" id="UP000242146"/>
    </source>
</evidence>
<evidence type="ECO:0000256" key="8">
    <source>
        <dbReference type="ARBA" id="ARBA00023139"/>
    </source>
</evidence>
<feature type="transmembrane region" description="Helical" evidence="12">
    <location>
        <begin position="275"/>
        <end position="292"/>
    </location>
</feature>
<accession>A0A1X2G5S7</accession>
<evidence type="ECO:0000256" key="10">
    <source>
        <dbReference type="ARBA" id="ARBA00048048"/>
    </source>
</evidence>
<dbReference type="EMBL" id="MCGT01000040">
    <property type="protein sequence ID" value="ORX45842.1"/>
    <property type="molecule type" value="Genomic_DNA"/>
</dbReference>
<feature type="repeat" description="ANK" evidence="11">
    <location>
        <begin position="69"/>
        <end position="101"/>
    </location>
</feature>
<feature type="transmembrane region" description="Helical" evidence="12">
    <location>
        <begin position="298"/>
        <end position="320"/>
    </location>
</feature>
<dbReference type="SMART" id="SM00248">
    <property type="entry name" value="ANK"/>
    <property type="match status" value="5"/>
</dbReference>
<dbReference type="PROSITE" id="PS50216">
    <property type="entry name" value="DHHC"/>
    <property type="match status" value="1"/>
</dbReference>
<keyword evidence="7 12" id="KW-0472">Membrane</keyword>
<feature type="transmembrane region" description="Helical" evidence="12">
    <location>
        <begin position="332"/>
        <end position="354"/>
    </location>
</feature>
<comment type="catalytic activity">
    <reaction evidence="10 12">
        <text>L-cysteinyl-[protein] + hexadecanoyl-CoA = S-hexadecanoyl-L-cysteinyl-[protein] + CoA</text>
        <dbReference type="Rhea" id="RHEA:36683"/>
        <dbReference type="Rhea" id="RHEA-COMP:10131"/>
        <dbReference type="Rhea" id="RHEA-COMP:11032"/>
        <dbReference type="ChEBI" id="CHEBI:29950"/>
        <dbReference type="ChEBI" id="CHEBI:57287"/>
        <dbReference type="ChEBI" id="CHEBI:57379"/>
        <dbReference type="ChEBI" id="CHEBI:74151"/>
        <dbReference type="EC" id="2.3.1.225"/>
    </reaction>
</comment>
<keyword evidence="15" id="KW-1185">Reference proteome</keyword>
<feature type="transmembrane region" description="Helical" evidence="12">
    <location>
        <begin position="460"/>
        <end position="482"/>
    </location>
</feature>
<dbReference type="GO" id="GO:0016020">
    <property type="term" value="C:membrane"/>
    <property type="evidence" value="ECO:0007669"/>
    <property type="project" value="UniProtKB-SubCell"/>
</dbReference>
<organism evidence="14 15">
    <name type="scientific">Hesseltinella vesiculosa</name>
    <dbReference type="NCBI Taxonomy" id="101127"/>
    <lineage>
        <taxon>Eukaryota</taxon>
        <taxon>Fungi</taxon>
        <taxon>Fungi incertae sedis</taxon>
        <taxon>Mucoromycota</taxon>
        <taxon>Mucoromycotina</taxon>
        <taxon>Mucoromycetes</taxon>
        <taxon>Mucorales</taxon>
        <taxon>Cunninghamellaceae</taxon>
        <taxon>Hesseltinella</taxon>
    </lineage>
</organism>
<keyword evidence="6 11" id="KW-0040">ANK repeat</keyword>
<comment type="similarity">
    <text evidence="2">Belongs to the DHHC palmitoyltransferase family. AKR/ZDHHC17 subfamily.</text>
</comment>
<dbReference type="PANTHER" id="PTHR24161:SF85">
    <property type="entry name" value="PALMITOYLTRANSFERASE HIP14"/>
    <property type="match status" value="1"/>
</dbReference>
<evidence type="ECO:0000259" key="13">
    <source>
        <dbReference type="Pfam" id="PF01529"/>
    </source>
</evidence>
<evidence type="ECO:0000256" key="12">
    <source>
        <dbReference type="RuleBase" id="RU079119"/>
    </source>
</evidence>
<evidence type="ECO:0000256" key="5">
    <source>
        <dbReference type="ARBA" id="ARBA00022989"/>
    </source>
</evidence>
<evidence type="ECO:0000256" key="7">
    <source>
        <dbReference type="ARBA" id="ARBA00023136"/>
    </source>
</evidence>
<comment type="caution">
    <text evidence="14">The sequence shown here is derived from an EMBL/GenBank/DDBJ whole genome shotgun (WGS) entry which is preliminary data.</text>
</comment>